<feature type="domain" description="YcxB-like C-terminal" evidence="2">
    <location>
        <begin position="91"/>
        <end position="151"/>
    </location>
</feature>
<proteinExistence type="predicted"/>
<gene>
    <name evidence="3" type="ORF">I4J89_00090</name>
</gene>
<evidence type="ECO:0000259" key="2">
    <source>
        <dbReference type="Pfam" id="PF14317"/>
    </source>
</evidence>
<feature type="transmembrane region" description="Helical" evidence="1">
    <location>
        <begin position="29"/>
        <end position="47"/>
    </location>
</feature>
<keyword evidence="1" id="KW-1133">Transmembrane helix</keyword>
<evidence type="ECO:0000313" key="4">
    <source>
        <dbReference type="Proteomes" id="UP000598146"/>
    </source>
</evidence>
<evidence type="ECO:0000256" key="1">
    <source>
        <dbReference type="SAM" id="Phobius"/>
    </source>
</evidence>
<keyword evidence="1" id="KW-0812">Transmembrane</keyword>
<dbReference type="EMBL" id="JADQTO010000001">
    <property type="protein sequence ID" value="MBG0559867.1"/>
    <property type="molecule type" value="Genomic_DNA"/>
</dbReference>
<evidence type="ECO:0000313" key="3">
    <source>
        <dbReference type="EMBL" id="MBG0559867.1"/>
    </source>
</evidence>
<sequence length="160" mass="17624">MAPFAFSAHPTEQQLTASLNAFLRPQYRLYRWMGAALVVLGALLFLLGDVFVASFAVLFGLACLLIIPPVTTRMVLRKMAGLIDRPTDYRIDDQGVWMGNDKVENLFRWGSVDRLEELPGMVLARLGKSGFYAVPTDGLPPETAAEVTAFLRAHVSAPAR</sequence>
<accession>A0A931C3H3</accession>
<dbReference type="InterPro" id="IPR025588">
    <property type="entry name" value="YcxB-like_C"/>
</dbReference>
<name>A0A931C3H3_9ACTN</name>
<dbReference type="Pfam" id="PF14317">
    <property type="entry name" value="YcxB"/>
    <property type="match status" value="1"/>
</dbReference>
<dbReference type="RefSeq" id="WP_196411698.1">
    <property type="nucleotide sequence ID" value="NZ_JADQTO010000001.1"/>
</dbReference>
<protein>
    <submittedName>
        <fullName evidence="3">YcxB family protein</fullName>
    </submittedName>
</protein>
<dbReference type="AlphaFoldDB" id="A0A931C3H3"/>
<feature type="transmembrane region" description="Helical" evidence="1">
    <location>
        <begin position="53"/>
        <end position="76"/>
    </location>
</feature>
<keyword evidence="1" id="KW-0472">Membrane</keyword>
<dbReference type="Proteomes" id="UP000598146">
    <property type="component" value="Unassembled WGS sequence"/>
</dbReference>
<organism evidence="3 4">
    <name type="scientific">Actinoplanes aureus</name>
    <dbReference type="NCBI Taxonomy" id="2792083"/>
    <lineage>
        <taxon>Bacteria</taxon>
        <taxon>Bacillati</taxon>
        <taxon>Actinomycetota</taxon>
        <taxon>Actinomycetes</taxon>
        <taxon>Micromonosporales</taxon>
        <taxon>Micromonosporaceae</taxon>
        <taxon>Actinoplanes</taxon>
    </lineage>
</organism>
<reference evidence="3" key="1">
    <citation type="submission" date="2020-11" db="EMBL/GenBank/DDBJ databases">
        <title>Isolation and identification of active actinomycetes.</title>
        <authorList>
            <person name="Sun X."/>
        </authorList>
    </citation>
    <scope>NUCLEOTIDE SEQUENCE</scope>
    <source>
        <strain evidence="3">NEAU-A11</strain>
    </source>
</reference>
<comment type="caution">
    <text evidence="3">The sequence shown here is derived from an EMBL/GenBank/DDBJ whole genome shotgun (WGS) entry which is preliminary data.</text>
</comment>
<keyword evidence="4" id="KW-1185">Reference proteome</keyword>